<name>A0A923LC56_9FIRM</name>
<accession>A0A923LC56</accession>
<organism evidence="3 4">
    <name type="scientific">Anaerosacchariphilus hominis</name>
    <dbReference type="NCBI Taxonomy" id="2763017"/>
    <lineage>
        <taxon>Bacteria</taxon>
        <taxon>Bacillati</taxon>
        <taxon>Bacillota</taxon>
        <taxon>Clostridia</taxon>
        <taxon>Lachnospirales</taxon>
        <taxon>Lachnospiraceae</taxon>
        <taxon>Anaerosacchariphilus</taxon>
    </lineage>
</organism>
<dbReference type="PANTHER" id="PTHR31988:SF19">
    <property type="entry name" value="9-O-ACETYL-N-ACETYLNEURAMINIC ACID DEACETYLASE-RELATED"/>
    <property type="match status" value="1"/>
</dbReference>
<dbReference type="AlphaFoldDB" id="A0A923LC56"/>
<dbReference type="EMBL" id="JACOOR010000003">
    <property type="protein sequence ID" value="MBC5659465.1"/>
    <property type="molecule type" value="Genomic_DNA"/>
</dbReference>
<sequence>MNRVPNNKKIIFILSALCCLLMVGVNLYQQKTWRSMDLIIFMGQSNMSGAGGDASAAPELTEGSGYEYRAVTDPDTLHVLSEPFGEKENRGALDDTELLERKGSLVTSFVNAYYGQTKVPVVAVSASRGSSSLNGWLTKGLKEEAAERLKAAKDCMKKEKIHVYRTYMVWFQGEADANLETTADEYKAQLAELVSYMKEQGVEKCFLIQLGPDLTDPAKHQEIMDAQLTVCEENEDLVLVSTLPAELIDPDLRDVLGIHYKQEALNLIGADAGKNAGEYVKDHGTEK</sequence>
<dbReference type="InterPro" id="IPR005181">
    <property type="entry name" value="SASA"/>
</dbReference>
<dbReference type="RefSeq" id="WP_186871821.1">
    <property type="nucleotide sequence ID" value="NZ_JACOOR010000003.1"/>
</dbReference>
<comment type="caution">
    <text evidence="3">The sequence shown here is derived from an EMBL/GenBank/DDBJ whole genome shotgun (WGS) entry which is preliminary data.</text>
</comment>
<dbReference type="InterPro" id="IPR036514">
    <property type="entry name" value="SGNH_hydro_sf"/>
</dbReference>
<dbReference type="Pfam" id="PF03629">
    <property type="entry name" value="SASA"/>
    <property type="match status" value="1"/>
</dbReference>
<feature type="domain" description="Sialate O-acetylesterase" evidence="2">
    <location>
        <begin position="36"/>
        <end position="230"/>
    </location>
</feature>
<gene>
    <name evidence="3" type="ORF">H8S44_06740</name>
</gene>
<keyword evidence="4" id="KW-1185">Reference proteome</keyword>
<dbReference type="Gene3D" id="3.40.50.1110">
    <property type="entry name" value="SGNH hydrolase"/>
    <property type="match status" value="1"/>
</dbReference>
<reference evidence="3" key="1">
    <citation type="submission" date="2020-08" db="EMBL/GenBank/DDBJ databases">
        <title>Genome public.</title>
        <authorList>
            <person name="Liu C."/>
            <person name="Sun Q."/>
        </authorList>
    </citation>
    <scope>NUCLEOTIDE SEQUENCE</scope>
    <source>
        <strain evidence="3">NSJ-68</strain>
    </source>
</reference>
<dbReference type="PANTHER" id="PTHR31988">
    <property type="entry name" value="ESTERASE, PUTATIVE (DUF303)-RELATED"/>
    <property type="match status" value="1"/>
</dbReference>
<proteinExistence type="predicted"/>
<keyword evidence="1" id="KW-0378">Hydrolase</keyword>
<evidence type="ECO:0000313" key="4">
    <source>
        <dbReference type="Proteomes" id="UP000649345"/>
    </source>
</evidence>
<evidence type="ECO:0000313" key="3">
    <source>
        <dbReference type="EMBL" id="MBC5659465.1"/>
    </source>
</evidence>
<evidence type="ECO:0000256" key="1">
    <source>
        <dbReference type="ARBA" id="ARBA00022801"/>
    </source>
</evidence>
<dbReference type="GO" id="GO:0016787">
    <property type="term" value="F:hydrolase activity"/>
    <property type="evidence" value="ECO:0007669"/>
    <property type="project" value="UniProtKB-KW"/>
</dbReference>
<dbReference type="InterPro" id="IPR052940">
    <property type="entry name" value="Carb_Esterase_6"/>
</dbReference>
<dbReference type="Proteomes" id="UP000649345">
    <property type="component" value="Unassembled WGS sequence"/>
</dbReference>
<dbReference type="SUPFAM" id="SSF52266">
    <property type="entry name" value="SGNH hydrolase"/>
    <property type="match status" value="1"/>
</dbReference>
<evidence type="ECO:0000259" key="2">
    <source>
        <dbReference type="Pfam" id="PF03629"/>
    </source>
</evidence>
<protein>
    <recommendedName>
        <fullName evidence="2">Sialate O-acetylesterase domain-containing protein</fullName>
    </recommendedName>
</protein>